<evidence type="ECO:0000313" key="6">
    <source>
        <dbReference type="Proteomes" id="UP000053447"/>
    </source>
</evidence>
<feature type="domain" description="Tyrosine specific protein phosphatases" evidence="3">
    <location>
        <begin position="126"/>
        <end position="182"/>
    </location>
</feature>
<evidence type="ECO:0000313" key="5">
    <source>
        <dbReference type="EMBL" id="KTW32015.1"/>
    </source>
</evidence>
<dbReference type="Gene3D" id="3.90.190.10">
    <property type="entry name" value="Protein tyrosine phosphatase superfamily"/>
    <property type="match status" value="1"/>
</dbReference>
<reference evidence="6" key="1">
    <citation type="journal article" date="2016" name="Nat. Commun.">
        <title>Genome analysis of three Pneumocystis species reveals adaptation mechanisms to life exclusively in mammalian hosts.</title>
        <authorList>
            <person name="Ma L."/>
            <person name="Chen Z."/>
            <person name="Huang D.W."/>
            <person name="Kutty G."/>
            <person name="Ishihara M."/>
            <person name="Wang H."/>
            <person name="Abouelleil A."/>
            <person name="Bishop L."/>
            <person name="Davey E."/>
            <person name="Deng R."/>
            <person name="Deng X."/>
            <person name="Fan L."/>
            <person name="Fantoni G."/>
            <person name="Fitzgerald M."/>
            <person name="Gogineni E."/>
            <person name="Goldberg J.M."/>
            <person name="Handley G."/>
            <person name="Hu X."/>
            <person name="Huber C."/>
            <person name="Jiao X."/>
            <person name="Jones K."/>
            <person name="Levin J.Z."/>
            <person name="Liu Y."/>
            <person name="Macdonald P."/>
            <person name="Melnikov A."/>
            <person name="Raley C."/>
            <person name="Sassi M."/>
            <person name="Sherman B.T."/>
            <person name="Song X."/>
            <person name="Sykes S."/>
            <person name="Tran B."/>
            <person name="Walsh L."/>
            <person name="Xia Y."/>
            <person name="Yang J."/>
            <person name="Young S."/>
            <person name="Zeng Q."/>
            <person name="Zheng X."/>
            <person name="Stephens R."/>
            <person name="Nusbaum C."/>
            <person name="Birren B.W."/>
            <person name="Azadi P."/>
            <person name="Lempicki R.A."/>
            <person name="Cuomo C.A."/>
            <person name="Kovacs J.A."/>
        </authorList>
    </citation>
    <scope>NUCLEOTIDE SEQUENCE [LARGE SCALE GENOMIC DNA]</scope>
    <source>
        <strain evidence="6">RU7</strain>
    </source>
</reference>
<dbReference type="GO" id="GO:0005634">
    <property type="term" value="C:nucleus"/>
    <property type="evidence" value="ECO:0007669"/>
    <property type="project" value="TreeGrafter"/>
</dbReference>
<evidence type="ECO:0000259" key="3">
    <source>
        <dbReference type="PROSITE" id="PS50056"/>
    </source>
</evidence>
<gene>
    <name evidence="5" type="ORF">T551_00697</name>
</gene>
<name>A0A0W4ZUE5_PNEJ7</name>
<dbReference type="AlphaFoldDB" id="A0A0W4ZUE5"/>
<proteinExistence type="predicted"/>
<dbReference type="GO" id="GO:0042995">
    <property type="term" value="C:cell projection"/>
    <property type="evidence" value="ECO:0007669"/>
    <property type="project" value="TreeGrafter"/>
</dbReference>
<dbReference type="InterPro" id="IPR000340">
    <property type="entry name" value="Dual-sp_phosphatase_cat-dom"/>
</dbReference>
<dbReference type="PROSITE" id="PS50056">
    <property type="entry name" value="TYR_PHOSPHATASE_2"/>
    <property type="match status" value="1"/>
</dbReference>
<dbReference type="InterPro" id="IPR029023">
    <property type="entry name" value="Tensin_phosphatase"/>
</dbReference>
<dbReference type="InterPro" id="IPR029021">
    <property type="entry name" value="Prot-tyrosine_phosphatase-like"/>
</dbReference>
<dbReference type="EMBL" id="LFWA01000003">
    <property type="protein sequence ID" value="KTW32015.1"/>
    <property type="molecule type" value="Genomic_DNA"/>
</dbReference>
<dbReference type="CDD" id="cd14497">
    <property type="entry name" value="PTP_PTEN-like"/>
    <property type="match status" value="1"/>
</dbReference>
<dbReference type="InterPro" id="IPR000387">
    <property type="entry name" value="Tyr_Pase_dom"/>
</dbReference>
<keyword evidence="2" id="KW-0378">Hydrolase</keyword>
<dbReference type="Proteomes" id="UP000053447">
    <property type="component" value="Unassembled WGS sequence"/>
</dbReference>
<sequence>MGLLSSVFESIRLKVSFPRIAFYDERNSLFLDLAYITDNVIVMSLPALSFPKKIYRNDLKDVLRFLEQRHPGQWAIFEFCKEGTGYSDKDFLFKVFHYPLYINFILIYLLMKYSPDHQPPPFRIIPEIIDFLSRHIQNSENNVAVLHCKAGKGRSGMIACCYLVSEDNLTVNSALSRFTQARIQKGYGDGVTILSQKRYVFYVEKWVAMGKKYQELDVSILWLKILGVNKKIGCKIYGYNNDNTIECLYTFLPPEIVINNTVMVCTPTIELISKADICLEIYYQYKFKRTLLKARCWFNVFFEKSRNRNDGFFSIEFQECDCLKKIYKDELKLFDKLILKWKIL</sequence>
<comment type="caution">
    <text evidence="5">The sequence shown here is derived from an EMBL/GenBank/DDBJ whole genome shotgun (WGS) entry which is preliminary data.</text>
</comment>
<dbReference type="GO" id="GO:0004725">
    <property type="term" value="F:protein tyrosine phosphatase activity"/>
    <property type="evidence" value="ECO:0007669"/>
    <property type="project" value="TreeGrafter"/>
</dbReference>
<feature type="domain" description="Phosphatase tensin-type" evidence="4">
    <location>
        <begin position="22"/>
        <end position="210"/>
    </location>
</feature>
<protein>
    <recommendedName>
        <fullName evidence="1">phosphatidylinositol-3,4,5-trisphosphate 3-phosphatase</fullName>
        <ecNumber evidence="1">3.1.3.67</ecNumber>
    </recommendedName>
</protein>
<dbReference type="STRING" id="1408657.A0A0W4ZUE5"/>
<dbReference type="GO" id="GO:0043491">
    <property type="term" value="P:phosphatidylinositol 3-kinase/protein kinase B signal transduction"/>
    <property type="evidence" value="ECO:0007669"/>
    <property type="project" value="TreeGrafter"/>
</dbReference>
<dbReference type="VEuPathDB" id="FungiDB:T551_00697"/>
<dbReference type="SUPFAM" id="SSF52799">
    <property type="entry name" value="(Phosphotyrosine protein) phosphatases II"/>
    <property type="match status" value="1"/>
</dbReference>
<dbReference type="PANTHER" id="PTHR12305:SF81">
    <property type="entry name" value="PHOSPHATIDYLINOSITOL 3,4,5-TRISPHOSPHATE 3-PHOSPHATASE AND DUAL-SPECIFICITY PROTEIN PHOSPHATASE PTEN"/>
    <property type="match status" value="1"/>
</dbReference>
<dbReference type="PANTHER" id="PTHR12305">
    <property type="entry name" value="PHOSPHATASE WITH HOMOLOGY TO TENSIN"/>
    <property type="match status" value="1"/>
</dbReference>
<dbReference type="GO" id="GO:0005886">
    <property type="term" value="C:plasma membrane"/>
    <property type="evidence" value="ECO:0007669"/>
    <property type="project" value="TreeGrafter"/>
</dbReference>
<dbReference type="GO" id="GO:0005829">
    <property type="term" value="C:cytosol"/>
    <property type="evidence" value="ECO:0007669"/>
    <property type="project" value="TreeGrafter"/>
</dbReference>
<dbReference type="PROSITE" id="PS51181">
    <property type="entry name" value="PPASE_TENSIN"/>
    <property type="match status" value="1"/>
</dbReference>
<evidence type="ECO:0000256" key="2">
    <source>
        <dbReference type="ARBA" id="ARBA00022801"/>
    </source>
</evidence>
<dbReference type="EC" id="3.1.3.67" evidence="1"/>
<evidence type="ECO:0000256" key="1">
    <source>
        <dbReference type="ARBA" id="ARBA00013015"/>
    </source>
</evidence>
<dbReference type="GO" id="GO:0016314">
    <property type="term" value="F:phosphatidylinositol-3,4,5-trisphosphate 3-phosphatase activity"/>
    <property type="evidence" value="ECO:0007669"/>
    <property type="project" value="UniProtKB-EC"/>
</dbReference>
<dbReference type="InterPro" id="IPR051281">
    <property type="entry name" value="Dual-spec_lipid-protein_phosph"/>
</dbReference>
<keyword evidence="6" id="KW-1185">Reference proteome</keyword>
<evidence type="ECO:0000259" key="4">
    <source>
        <dbReference type="PROSITE" id="PS51181"/>
    </source>
</evidence>
<dbReference type="GO" id="GO:0051896">
    <property type="term" value="P:regulation of phosphatidylinositol 3-kinase/protein kinase B signal transduction"/>
    <property type="evidence" value="ECO:0007669"/>
    <property type="project" value="TreeGrafter"/>
</dbReference>
<dbReference type="OrthoDB" id="16692at2759"/>
<dbReference type="GO" id="GO:0046856">
    <property type="term" value="P:phosphatidylinositol dephosphorylation"/>
    <property type="evidence" value="ECO:0007669"/>
    <property type="project" value="TreeGrafter"/>
</dbReference>
<organism evidence="5 6">
    <name type="scientific">Pneumocystis jirovecii (strain RU7)</name>
    <name type="common">Human pneumocystis pneumonia agent</name>
    <dbReference type="NCBI Taxonomy" id="1408657"/>
    <lineage>
        <taxon>Eukaryota</taxon>
        <taxon>Fungi</taxon>
        <taxon>Dikarya</taxon>
        <taxon>Ascomycota</taxon>
        <taxon>Taphrinomycotina</taxon>
        <taxon>Pneumocystomycetes</taxon>
        <taxon>Pneumocystaceae</taxon>
        <taxon>Pneumocystis</taxon>
    </lineage>
</organism>
<accession>A0A0W4ZUE5</accession>
<dbReference type="PROSITE" id="PS00383">
    <property type="entry name" value="TYR_PHOSPHATASE_1"/>
    <property type="match status" value="1"/>
</dbReference>
<dbReference type="GeneID" id="28939216"/>
<dbReference type="Pfam" id="PF00782">
    <property type="entry name" value="DSPc"/>
    <property type="match status" value="1"/>
</dbReference>
<dbReference type="InterPro" id="IPR016130">
    <property type="entry name" value="Tyr_Pase_AS"/>
</dbReference>
<dbReference type="RefSeq" id="XP_018230707.1">
    <property type="nucleotide sequence ID" value="XM_018372961.1"/>
</dbReference>